<comment type="subcellular location">
    <subcellularLocation>
        <location evidence="2">Cell membrane</location>
        <topology evidence="2">Multi-pass membrane protein</topology>
    </subcellularLocation>
</comment>
<protein>
    <recommendedName>
        <fullName evidence="2">Biotin transporter</fullName>
    </recommendedName>
</protein>
<proteinExistence type="inferred from homology"/>
<dbReference type="Gene3D" id="1.10.1760.20">
    <property type="match status" value="1"/>
</dbReference>
<dbReference type="Pfam" id="PF02632">
    <property type="entry name" value="BioY"/>
    <property type="match status" value="1"/>
</dbReference>
<evidence type="ECO:0000256" key="1">
    <source>
        <dbReference type="ARBA" id="ARBA00010692"/>
    </source>
</evidence>
<comment type="caution">
    <text evidence="4">The sequence shown here is derived from an EMBL/GenBank/DDBJ whole genome shotgun (WGS) entry which is preliminary data.</text>
</comment>
<dbReference type="PIRSF" id="PIRSF016661">
    <property type="entry name" value="BioY"/>
    <property type="match status" value="1"/>
</dbReference>
<organism evidence="4 5">
    <name type="scientific">Actinomyces bowdenii</name>
    <dbReference type="NCBI Taxonomy" id="131109"/>
    <lineage>
        <taxon>Bacteria</taxon>
        <taxon>Bacillati</taxon>
        <taxon>Actinomycetota</taxon>
        <taxon>Actinomycetes</taxon>
        <taxon>Actinomycetales</taxon>
        <taxon>Actinomycetaceae</taxon>
        <taxon>Actinomyces</taxon>
    </lineage>
</organism>
<comment type="similarity">
    <text evidence="1 2">Belongs to the BioY family.</text>
</comment>
<gene>
    <name evidence="4" type="ORF">HZZ05_11935</name>
</gene>
<dbReference type="GO" id="GO:0015225">
    <property type="term" value="F:biotin transmembrane transporter activity"/>
    <property type="evidence" value="ECO:0007669"/>
    <property type="project" value="UniProtKB-UniRule"/>
</dbReference>
<feature type="transmembrane region" description="Helical" evidence="3">
    <location>
        <begin position="107"/>
        <end position="129"/>
    </location>
</feature>
<evidence type="ECO:0000256" key="3">
    <source>
        <dbReference type="SAM" id="Phobius"/>
    </source>
</evidence>
<dbReference type="Proteomes" id="UP000572528">
    <property type="component" value="Unassembled WGS sequence"/>
</dbReference>
<evidence type="ECO:0000313" key="4">
    <source>
        <dbReference type="EMBL" id="NYS70204.1"/>
    </source>
</evidence>
<dbReference type="EMBL" id="JACBXV010000232">
    <property type="protein sequence ID" value="NYS70204.1"/>
    <property type="molecule type" value="Genomic_DNA"/>
</dbReference>
<dbReference type="InterPro" id="IPR003784">
    <property type="entry name" value="BioY"/>
</dbReference>
<dbReference type="PANTHER" id="PTHR34295">
    <property type="entry name" value="BIOTIN TRANSPORTER BIOY"/>
    <property type="match status" value="1"/>
</dbReference>
<keyword evidence="3" id="KW-1133">Transmembrane helix</keyword>
<sequence>MTTKNTSPSSAGALAAQAGARPLSPLRAIAREAALILSGTAAIALIGQLAIPLPFTPVPITLGTFAALAVGVVLGSRRGAAASLLLAALAAAGAPVLAGWTSGVGATFGYVLGYALIAGIAGRAARLWTSSAEASPLHRTLVAFAVMLVASSIVFVPGVIWLKLATGMSWDSALGLGLVPFLVGDVIKAMAATSLLPFRGRLH</sequence>
<keyword evidence="3" id="KW-0812">Transmembrane</keyword>
<feature type="transmembrane region" description="Helical" evidence="3">
    <location>
        <begin position="82"/>
        <end position="101"/>
    </location>
</feature>
<dbReference type="RefSeq" id="WP_179901440.1">
    <property type="nucleotide sequence ID" value="NZ_JACBXV010000232.1"/>
</dbReference>
<feature type="transmembrane region" description="Helical" evidence="3">
    <location>
        <begin position="57"/>
        <end position="75"/>
    </location>
</feature>
<feature type="transmembrane region" description="Helical" evidence="3">
    <location>
        <begin position="33"/>
        <end position="51"/>
    </location>
</feature>
<keyword evidence="2" id="KW-1003">Cell membrane</keyword>
<name>A0A853EM19_9ACTO</name>
<dbReference type="AlphaFoldDB" id="A0A853EM19"/>
<keyword evidence="2" id="KW-0813">Transport</keyword>
<dbReference type="GO" id="GO:0005886">
    <property type="term" value="C:plasma membrane"/>
    <property type="evidence" value="ECO:0007669"/>
    <property type="project" value="UniProtKB-SubCell"/>
</dbReference>
<keyword evidence="2 3" id="KW-0472">Membrane</keyword>
<evidence type="ECO:0000256" key="2">
    <source>
        <dbReference type="PIRNR" id="PIRNR016661"/>
    </source>
</evidence>
<reference evidence="4 5" key="1">
    <citation type="submission" date="2020-07" db="EMBL/GenBank/DDBJ databases">
        <title>MOT database genomes.</title>
        <authorList>
            <person name="Joseph S."/>
            <person name="Aduse-Opoku J."/>
            <person name="Hashim A."/>
            <person name="Wade W."/>
            <person name="Curtis M."/>
        </authorList>
    </citation>
    <scope>NUCLEOTIDE SEQUENCE [LARGE SCALE GENOMIC DNA]</scope>
    <source>
        <strain evidence="4 5">WMus004</strain>
    </source>
</reference>
<evidence type="ECO:0000313" key="5">
    <source>
        <dbReference type="Proteomes" id="UP000572528"/>
    </source>
</evidence>
<feature type="transmembrane region" description="Helical" evidence="3">
    <location>
        <begin position="174"/>
        <end position="198"/>
    </location>
</feature>
<dbReference type="PANTHER" id="PTHR34295:SF1">
    <property type="entry name" value="BIOTIN TRANSPORTER BIOY"/>
    <property type="match status" value="1"/>
</dbReference>
<accession>A0A853EM19</accession>
<feature type="transmembrane region" description="Helical" evidence="3">
    <location>
        <begin position="141"/>
        <end position="162"/>
    </location>
</feature>